<gene>
    <name evidence="2" type="ORF">E5676_scaffold477G00960</name>
    <name evidence="1" type="ORF">E6C27_scaffold795G001090</name>
</gene>
<protein>
    <submittedName>
        <fullName evidence="1">Uncharacterized protein</fullName>
    </submittedName>
</protein>
<dbReference type="AlphaFoldDB" id="A0A5A7TL01"/>
<evidence type="ECO:0000313" key="1">
    <source>
        <dbReference type="EMBL" id="KAA0042387.1"/>
    </source>
</evidence>
<sequence length="50" mass="5743">MSPPLAQPVLQALRQGNKSVENYYKKVDTLMDRFNLDEDMVSEWPQQGAC</sequence>
<name>A0A5A7TL01_CUCMM</name>
<dbReference type="Proteomes" id="UP000321947">
    <property type="component" value="Unassembled WGS sequence"/>
</dbReference>
<accession>A0A5A7TL01</accession>
<evidence type="ECO:0000313" key="4">
    <source>
        <dbReference type="Proteomes" id="UP000321947"/>
    </source>
</evidence>
<dbReference type="EMBL" id="SSTE01016125">
    <property type="protein sequence ID" value="KAA0042387.1"/>
    <property type="molecule type" value="Genomic_DNA"/>
</dbReference>
<evidence type="ECO:0000313" key="2">
    <source>
        <dbReference type="EMBL" id="TYK15505.1"/>
    </source>
</evidence>
<dbReference type="OrthoDB" id="1731207at2759"/>
<reference evidence="3 4" key="1">
    <citation type="submission" date="2019-08" db="EMBL/GenBank/DDBJ databases">
        <title>Draft genome sequences of two oriental melons (Cucumis melo L. var makuwa).</title>
        <authorList>
            <person name="Kwon S.-Y."/>
        </authorList>
    </citation>
    <scope>NUCLEOTIDE SEQUENCE [LARGE SCALE GENOMIC DNA]</scope>
    <source>
        <strain evidence="4">cv. Chang Bougi</strain>
        <strain evidence="3">cv. SW 3</strain>
        <tissue evidence="1">Leaf</tissue>
    </source>
</reference>
<evidence type="ECO:0000313" key="3">
    <source>
        <dbReference type="Proteomes" id="UP000321393"/>
    </source>
</evidence>
<dbReference type="Proteomes" id="UP000321393">
    <property type="component" value="Unassembled WGS sequence"/>
</dbReference>
<comment type="caution">
    <text evidence="1">The sequence shown here is derived from an EMBL/GenBank/DDBJ whole genome shotgun (WGS) entry which is preliminary data.</text>
</comment>
<proteinExistence type="predicted"/>
<organism evidence="1 3">
    <name type="scientific">Cucumis melo var. makuwa</name>
    <name type="common">Oriental melon</name>
    <dbReference type="NCBI Taxonomy" id="1194695"/>
    <lineage>
        <taxon>Eukaryota</taxon>
        <taxon>Viridiplantae</taxon>
        <taxon>Streptophyta</taxon>
        <taxon>Embryophyta</taxon>
        <taxon>Tracheophyta</taxon>
        <taxon>Spermatophyta</taxon>
        <taxon>Magnoliopsida</taxon>
        <taxon>eudicotyledons</taxon>
        <taxon>Gunneridae</taxon>
        <taxon>Pentapetalae</taxon>
        <taxon>rosids</taxon>
        <taxon>fabids</taxon>
        <taxon>Cucurbitales</taxon>
        <taxon>Cucurbitaceae</taxon>
        <taxon>Benincaseae</taxon>
        <taxon>Cucumis</taxon>
    </lineage>
</organism>
<dbReference type="EMBL" id="SSTD01008482">
    <property type="protein sequence ID" value="TYK15505.1"/>
    <property type="molecule type" value="Genomic_DNA"/>
</dbReference>